<sequence length="69" mass="8148">MDMASPTILNYPQKKIWYCGGHFDLLKALAPHDHIDEDYYAKNFEEIHQKFICANLFFSCLTFAVDECW</sequence>
<evidence type="ECO:0000313" key="2">
    <source>
        <dbReference type="Proteomes" id="UP000254304"/>
    </source>
</evidence>
<dbReference type="AlphaFoldDB" id="A0A377NDZ5"/>
<reference evidence="1 2" key="1">
    <citation type="submission" date="2018-06" db="EMBL/GenBank/DDBJ databases">
        <authorList>
            <consortium name="Pathogen Informatics"/>
            <person name="Doyle S."/>
        </authorList>
    </citation>
    <scope>NUCLEOTIDE SEQUENCE [LARGE SCALE GENOMIC DNA]</scope>
    <source>
        <strain evidence="1 2">NCTC12157</strain>
    </source>
</reference>
<accession>A0A377NDZ5</accession>
<proteinExistence type="predicted"/>
<dbReference type="Proteomes" id="UP000254304">
    <property type="component" value="Unassembled WGS sequence"/>
</dbReference>
<evidence type="ECO:0000313" key="1">
    <source>
        <dbReference type="EMBL" id="STQ45004.1"/>
    </source>
</evidence>
<name>A0A377NDZ5_9GAMM</name>
<protein>
    <submittedName>
        <fullName evidence="1">Uncharacterized protein</fullName>
    </submittedName>
</protein>
<gene>
    <name evidence="1" type="ORF">NCTC12157_02729</name>
</gene>
<organism evidence="1 2">
    <name type="scientific">Ewingella americana</name>
    <dbReference type="NCBI Taxonomy" id="41202"/>
    <lineage>
        <taxon>Bacteria</taxon>
        <taxon>Pseudomonadati</taxon>
        <taxon>Pseudomonadota</taxon>
        <taxon>Gammaproteobacteria</taxon>
        <taxon>Enterobacterales</taxon>
        <taxon>Yersiniaceae</taxon>
        <taxon>Ewingella</taxon>
    </lineage>
</organism>
<dbReference type="EMBL" id="UGGO01000001">
    <property type="protein sequence ID" value="STQ45004.1"/>
    <property type="molecule type" value="Genomic_DNA"/>
</dbReference>